<dbReference type="Proteomes" id="UP001501725">
    <property type="component" value="Unassembled WGS sequence"/>
</dbReference>
<organism evidence="9 10">
    <name type="scientific">Flaviaesturariibacter amylovorans</name>
    <dbReference type="NCBI Taxonomy" id="1084520"/>
    <lineage>
        <taxon>Bacteria</taxon>
        <taxon>Pseudomonadati</taxon>
        <taxon>Bacteroidota</taxon>
        <taxon>Chitinophagia</taxon>
        <taxon>Chitinophagales</taxon>
        <taxon>Chitinophagaceae</taxon>
        <taxon>Flaviaestuariibacter</taxon>
    </lineage>
</organism>
<dbReference type="Pfam" id="PF13682">
    <property type="entry name" value="CZB"/>
    <property type="match status" value="1"/>
</dbReference>
<dbReference type="Gene3D" id="1.20.120.30">
    <property type="entry name" value="Aspartate receptor, ligand-binding domain"/>
    <property type="match status" value="1"/>
</dbReference>
<dbReference type="PANTHER" id="PTHR43304">
    <property type="entry name" value="PHYTOCHROME-LIKE PROTEIN CPH1"/>
    <property type="match status" value="1"/>
</dbReference>
<dbReference type="SUPFAM" id="SSF55785">
    <property type="entry name" value="PYP-like sensor domain (PAS domain)"/>
    <property type="match status" value="2"/>
</dbReference>
<dbReference type="PROSITE" id="PS50112">
    <property type="entry name" value="PAS"/>
    <property type="match status" value="1"/>
</dbReference>
<keyword evidence="10" id="KW-1185">Reference proteome</keyword>
<evidence type="ECO:0000256" key="3">
    <source>
        <dbReference type="ARBA" id="ARBA00022553"/>
    </source>
</evidence>
<dbReference type="InterPro" id="IPR013655">
    <property type="entry name" value="PAS_fold_3"/>
</dbReference>
<evidence type="ECO:0000259" key="7">
    <source>
        <dbReference type="PROSITE" id="PS50112"/>
    </source>
</evidence>
<evidence type="ECO:0000256" key="5">
    <source>
        <dbReference type="ARBA" id="ARBA00022777"/>
    </source>
</evidence>
<dbReference type="RefSeq" id="WP_345257789.1">
    <property type="nucleotide sequence ID" value="NZ_BAABGY010000016.1"/>
</dbReference>
<evidence type="ECO:0000259" key="8">
    <source>
        <dbReference type="PROSITE" id="PS50113"/>
    </source>
</evidence>
<dbReference type="InterPro" id="IPR052162">
    <property type="entry name" value="Sensor_kinase/Photoreceptor"/>
</dbReference>
<keyword evidence="4" id="KW-0808">Transferase</keyword>
<evidence type="ECO:0000256" key="6">
    <source>
        <dbReference type="SAM" id="Coils"/>
    </source>
</evidence>
<comment type="catalytic activity">
    <reaction evidence="1">
        <text>ATP + protein L-histidine = ADP + protein N-phospho-L-histidine.</text>
        <dbReference type="EC" id="2.7.13.3"/>
    </reaction>
</comment>
<proteinExistence type="predicted"/>
<dbReference type="InterPro" id="IPR001610">
    <property type="entry name" value="PAC"/>
</dbReference>
<evidence type="ECO:0000256" key="2">
    <source>
        <dbReference type="ARBA" id="ARBA00012438"/>
    </source>
</evidence>
<evidence type="ECO:0000313" key="10">
    <source>
        <dbReference type="Proteomes" id="UP001501725"/>
    </source>
</evidence>
<dbReference type="NCBIfam" id="TIGR00229">
    <property type="entry name" value="sensory_box"/>
    <property type="match status" value="1"/>
</dbReference>
<feature type="domain" description="PAC" evidence="8">
    <location>
        <begin position="360"/>
        <end position="411"/>
    </location>
</feature>
<sequence length="441" mass="50155">MNTNDTRLYFEQARAHHLAFKARLRAYLYGSPADDTALRAPRQCSLGKWIYGHALPLYGDLPGMKALESVHNRIHEQATELIDLYNSGNKDRARAGLADIEPTAAELVDLLTQVERQVAGDAAPGHSETFRAFGELMQANQELERTVRAYSDAAVSEQKTLYEVLMQLPAHISLLMGDTFVFELVNPPALAVIGGRDVIGKRLGEAFPELEEQGFGDLLMQVYRSGEPYLAKELPARLNFPDGSTQEYFVDVTYLPFRDSAGSIVGVISFSYDVTDAVRARRRIQESEERFRFMSDALPNQAWTARADGSLDYVNERTCRYFNRSEEEITGAGWQHVVHPDDLPGVIEQWTRSLQTLEPYRVEFRLLCHNGEYRWHLGQANAFTSSSGEVKWYGSNTDIHDLKTLQDRLQQAYDDLEVKVRFRNIELERLNLELREKLDGK</sequence>
<feature type="domain" description="PAC" evidence="8">
    <location>
        <begin position="232"/>
        <end position="286"/>
    </location>
</feature>
<dbReference type="EMBL" id="BAABGY010000016">
    <property type="protein sequence ID" value="GAA4341992.1"/>
    <property type="molecule type" value="Genomic_DNA"/>
</dbReference>
<dbReference type="SMART" id="SM00086">
    <property type="entry name" value="PAC"/>
    <property type="match status" value="2"/>
</dbReference>
<evidence type="ECO:0000313" key="9">
    <source>
        <dbReference type="EMBL" id="GAA4341992.1"/>
    </source>
</evidence>
<keyword evidence="5" id="KW-0418">Kinase</keyword>
<dbReference type="InterPro" id="IPR025991">
    <property type="entry name" value="Chemoreceptor_zinc-bind_dom"/>
</dbReference>
<gene>
    <name evidence="9" type="ORF">GCM10023184_40910</name>
</gene>
<keyword evidence="3" id="KW-0597">Phosphoprotein</keyword>
<dbReference type="CDD" id="cd00130">
    <property type="entry name" value="PAS"/>
    <property type="match status" value="1"/>
</dbReference>
<comment type="caution">
    <text evidence="9">The sequence shown here is derived from an EMBL/GenBank/DDBJ whole genome shotgun (WGS) entry which is preliminary data.</text>
</comment>
<dbReference type="SMART" id="SM00091">
    <property type="entry name" value="PAS"/>
    <property type="match status" value="1"/>
</dbReference>
<dbReference type="PANTHER" id="PTHR43304:SF1">
    <property type="entry name" value="PAC DOMAIN-CONTAINING PROTEIN"/>
    <property type="match status" value="1"/>
</dbReference>
<dbReference type="Gene3D" id="3.30.450.20">
    <property type="entry name" value="PAS domain"/>
    <property type="match status" value="2"/>
</dbReference>
<dbReference type="EC" id="2.7.13.3" evidence="2"/>
<keyword evidence="6" id="KW-0175">Coiled coil</keyword>
<dbReference type="Pfam" id="PF08448">
    <property type="entry name" value="PAS_4"/>
    <property type="match status" value="1"/>
</dbReference>
<evidence type="ECO:0000256" key="4">
    <source>
        <dbReference type="ARBA" id="ARBA00022679"/>
    </source>
</evidence>
<protein>
    <recommendedName>
        <fullName evidence="2">histidine kinase</fullName>
        <ecNumber evidence="2">2.7.13.3</ecNumber>
    </recommendedName>
</protein>
<dbReference type="Pfam" id="PF08447">
    <property type="entry name" value="PAS_3"/>
    <property type="match status" value="1"/>
</dbReference>
<reference evidence="10" key="1">
    <citation type="journal article" date="2019" name="Int. J. Syst. Evol. Microbiol.">
        <title>The Global Catalogue of Microorganisms (GCM) 10K type strain sequencing project: providing services to taxonomists for standard genome sequencing and annotation.</title>
        <authorList>
            <consortium name="The Broad Institute Genomics Platform"/>
            <consortium name="The Broad Institute Genome Sequencing Center for Infectious Disease"/>
            <person name="Wu L."/>
            <person name="Ma J."/>
        </authorList>
    </citation>
    <scope>NUCLEOTIDE SEQUENCE [LARGE SCALE GENOMIC DNA]</scope>
    <source>
        <strain evidence="10">JCM 17919</strain>
    </source>
</reference>
<dbReference type="InterPro" id="IPR035965">
    <property type="entry name" value="PAS-like_dom_sf"/>
</dbReference>
<dbReference type="InterPro" id="IPR000700">
    <property type="entry name" value="PAS-assoc_C"/>
</dbReference>
<accession>A0ABP8HNS0</accession>
<name>A0ABP8HNS0_9BACT</name>
<dbReference type="PROSITE" id="PS50113">
    <property type="entry name" value="PAC"/>
    <property type="match status" value="2"/>
</dbReference>
<feature type="domain" description="PAS" evidence="7">
    <location>
        <begin position="287"/>
        <end position="357"/>
    </location>
</feature>
<dbReference type="InterPro" id="IPR013656">
    <property type="entry name" value="PAS_4"/>
</dbReference>
<feature type="coiled-coil region" evidence="6">
    <location>
        <begin position="399"/>
        <end position="433"/>
    </location>
</feature>
<dbReference type="InterPro" id="IPR000014">
    <property type="entry name" value="PAS"/>
</dbReference>
<evidence type="ECO:0000256" key="1">
    <source>
        <dbReference type="ARBA" id="ARBA00000085"/>
    </source>
</evidence>